<dbReference type="SUPFAM" id="SSF55347">
    <property type="entry name" value="Glyceraldehyde-3-phosphate dehydrogenase-like, C-terminal domain"/>
    <property type="match status" value="1"/>
</dbReference>
<dbReference type="EMBL" id="CP029803">
    <property type="protein sequence ID" value="AWT60582.1"/>
    <property type="molecule type" value="Genomic_DNA"/>
</dbReference>
<name>A0A2Z4ARE3_9BACT</name>
<dbReference type="PANTHER" id="PTHR43818">
    <property type="entry name" value="BCDNA.GH03377"/>
    <property type="match status" value="1"/>
</dbReference>
<proteinExistence type="predicted"/>
<dbReference type="InterPro" id="IPR055170">
    <property type="entry name" value="GFO_IDH_MocA-like_dom"/>
</dbReference>
<dbReference type="InterPro" id="IPR000683">
    <property type="entry name" value="Gfo/Idh/MocA-like_OxRdtase_N"/>
</dbReference>
<evidence type="ECO:0000259" key="3">
    <source>
        <dbReference type="Pfam" id="PF22725"/>
    </source>
</evidence>
<dbReference type="Gene3D" id="3.30.360.10">
    <property type="entry name" value="Dihydrodipicolinate Reductase, domain 2"/>
    <property type="match status" value="1"/>
</dbReference>
<accession>A0A2Z4ARE3</accession>
<evidence type="ECO:0000313" key="5">
    <source>
        <dbReference type="Proteomes" id="UP000247465"/>
    </source>
</evidence>
<evidence type="ECO:0000259" key="2">
    <source>
        <dbReference type="Pfam" id="PF01408"/>
    </source>
</evidence>
<evidence type="ECO:0000313" key="4">
    <source>
        <dbReference type="EMBL" id="AWT60582.1"/>
    </source>
</evidence>
<dbReference type="InterPro" id="IPR036291">
    <property type="entry name" value="NAD(P)-bd_dom_sf"/>
</dbReference>
<sequence>MKKRFRAGVIGRTGRGNYGHGLDSVYLQTDDIEIVAVADEDAQGLEAAGKRLGVSNLYPDFHEMLEKERFDIVSICPRWVEPHLEMVQAVAAAGACVFLEKPMSQTLAQADAMIEACEQARVTIGIAHQGRMHAAVHHAKRLLREGAIGEVLSVRMRSKEDTRGGGEDMMVLGTHLFDTLRFLLDVNPTWVQSHVATEKGHPVTKANATDGPEELGLIAGDRIHAIFGLGNGVTATFESRRNQNDASGRMGLHIFGSEGIMLVHDGSQQIRIYEAPFWRPDQTAPIRNVSEEALAALPAEKNLSSKDRQMAANVAIVREILTAKEEGRRPYNSGHDGRWSMEMIHGVYASHLQGRKVELPLASRCHPLA</sequence>
<keyword evidence="1 4" id="KW-0560">Oxidoreductase</keyword>
<protein>
    <submittedName>
        <fullName evidence="4">Myo-inositol 2-dehydrogenase</fullName>
        <ecNumber evidence="4">1.1.1.18</ecNumber>
    </submittedName>
</protein>
<dbReference type="InterPro" id="IPR050463">
    <property type="entry name" value="Gfo/Idh/MocA_oxidrdct_glycsds"/>
</dbReference>
<dbReference type="KEGG" id="mtar:DF168_01797"/>
<dbReference type="GO" id="GO:0000166">
    <property type="term" value="F:nucleotide binding"/>
    <property type="evidence" value="ECO:0007669"/>
    <property type="project" value="InterPro"/>
</dbReference>
<evidence type="ECO:0000256" key="1">
    <source>
        <dbReference type="ARBA" id="ARBA00023002"/>
    </source>
</evidence>
<dbReference type="Gene3D" id="3.40.50.720">
    <property type="entry name" value="NAD(P)-binding Rossmann-like Domain"/>
    <property type="match status" value="1"/>
</dbReference>
<dbReference type="AlphaFoldDB" id="A0A2Z4ARE3"/>
<reference evidence="4 5" key="1">
    <citation type="submission" date="2018-06" db="EMBL/GenBank/DDBJ databases">
        <title>Draft Genome Sequence of a Novel Marine Bacterium Related to the Verrucomicrobia.</title>
        <authorList>
            <person name="Vosseberg J."/>
            <person name="Martijn J."/>
            <person name="Ettema T.J.G."/>
        </authorList>
    </citation>
    <scope>NUCLEOTIDE SEQUENCE [LARGE SCALE GENOMIC DNA]</scope>
    <source>
        <strain evidence="4">TARA_B100001123</strain>
    </source>
</reference>
<dbReference type="GO" id="GO:0050112">
    <property type="term" value="F:inositol 2-dehydrogenase (NAD+) activity"/>
    <property type="evidence" value="ECO:0007669"/>
    <property type="project" value="UniProtKB-EC"/>
</dbReference>
<feature type="domain" description="Gfo/Idh/MocA-like oxidoreductase N-terminal" evidence="2">
    <location>
        <begin position="5"/>
        <end position="127"/>
    </location>
</feature>
<gene>
    <name evidence="4" type="primary">iolG_21</name>
    <name evidence="4" type="ORF">DF168_01797</name>
</gene>
<dbReference type="EC" id="1.1.1.18" evidence="4"/>
<dbReference type="Pfam" id="PF01408">
    <property type="entry name" value="GFO_IDH_MocA"/>
    <property type="match status" value="1"/>
</dbReference>
<feature type="domain" description="GFO/IDH/MocA-like oxidoreductase" evidence="3">
    <location>
        <begin position="137"/>
        <end position="260"/>
    </location>
</feature>
<dbReference type="PANTHER" id="PTHR43818:SF11">
    <property type="entry name" value="BCDNA.GH03377"/>
    <property type="match status" value="1"/>
</dbReference>
<dbReference type="Pfam" id="PF22725">
    <property type="entry name" value="GFO_IDH_MocA_C3"/>
    <property type="match status" value="1"/>
</dbReference>
<dbReference type="SUPFAM" id="SSF51735">
    <property type="entry name" value="NAD(P)-binding Rossmann-fold domains"/>
    <property type="match status" value="1"/>
</dbReference>
<dbReference type="Proteomes" id="UP000247465">
    <property type="component" value="Chromosome"/>
</dbReference>
<organism evidence="4 5">
    <name type="scientific">Candidatus Moanibacter tarae</name>
    <dbReference type="NCBI Taxonomy" id="2200854"/>
    <lineage>
        <taxon>Bacteria</taxon>
        <taxon>Pseudomonadati</taxon>
        <taxon>Verrucomicrobiota</taxon>
        <taxon>Opitutia</taxon>
        <taxon>Puniceicoccales</taxon>
        <taxon>Puniceicoccales incertae sedis</taxon>
        <taxon>Candidatus Moanibacter</taxon>
    </lineage>
</organism>